<evidence type="ECO:0000313" key="8">
    <source>
        <dbReference type="Proteomes" id="UP000536442"/>
    </source>
</evidence>
<evidence type="ECO:0000256" key="5">
    <source>
        <dbReference type="ARBA" id="ARBA00023145"/>
    </source>
</evidence>
<comment type="similarity">
    <text evidence="2">Belongs to the peptidase S45 family.</text>
</comment>
<evidence type="ECO:0000256" key="4">
    <source>
        <dbReference type="ARBA" id="ARBA00022801"/>
    </source>
</evidence>
<keyword evidence="4" id="KW-0378">Hydrolase</keyword>
<dbReference type="PANTHER" id="PTHR34218">
    <property type="entry name" value="PEPTIDASE S45 PENICILLIN AMIDASE"/>
    <property type="match status" value="1"/>
</dbReference>
<keyword evidence="3 6" id="KW-0732">Signal</keyword>
<reference evidence="7 8" key="1">
    <citation type="submission" date="2020-03" db="EMBL/GenBank/DDBJ databases">
        <title>Metagenomic, metatranscriptomic, and metabolomic analyses revealed the key microbes and metabolic features during the fermentation of ganjang, Korean traditional soy sauce.</title>
        <authorList>
            <person name="Chun B.H."/>
            <person name="Jeon C.O."/>
        </authorList>
    </citation>
    <scope>NUCLEOTIDE SEQUENCE [LARGE SCALE GENOMIC DNA]</scope>
    <source>
        <strain evidence="7 8">KG14</strain>
    </source>
</reference>
<evidence type="ECO:0000256" key="3">
    <source>
        <dbReference type="ARBA" id="ARBA00022729"/>
    </source>
</evidence>
<comment type="caution">
    <text evidence="7">The sequence shown here is derived from an EMBL/GenBank/DDBJ whole genome shotgun (WGS) entry which is preliminary data.</text>
</comment>
<evidence type="ECO:0000256" key="1">
    <source>
        <dbReference type="ARBA" id="ARBA00004418"/>
    </source>
</evidence>
<dbReference type="Proteomes" id="UP000536442">
    <property type="component" value="Unassembled WGS sequence"/>
</dbReference>
<feature type="chain" id="PRO_5032485221" evidence="6">
    <location>
        <begin position="27"/>
        <end position="875"/>
    </location>
</feature>
<dbReference type="SUPFAM" id="SSF56235">
    <property type="entry name" value="N-terminal nucleophile aminohydrolases (Ntn hydrolases)"/>
    <property type="match status" value="1"/>
</dbReference>
<proteinExistence type="inferred from homology"/>
<organism evidence="7 8">
    <name type="scientific">Marinobacter adhaerens</name>
    <dbReference type="NCBI Taxonomy" id="1033846"/>
    <lineage>
        <taxon>Bacteria</taxon>
        <taxon>Pseudomonadati</taxon>
        <taxon>Pseudomonadota</taxon>
        <taxon>Gammaproteobacteria</taxon>
        <taxon>Pseudomonadales</taxon>
        <taxon>Marinobacteraceae</taxon>
        <taxon>Marinobacter</taxon>
    </lineage>
</organism>
<dbReference type="InterPro" id="IPR023343">
    <property type="entry name" value="Penicillin_amidase_dom1"/>
</dbReference>
<dbReference type="Pfam" id="PF01804">
    <property type="entry name" value="Penicil_amidase"/>
    <property type="match status" value="1"/>
</dbReference>
<keyword evidence="8" id="KW-1185">Reference proteome</keyword>
<sequence length="875" mass="94946">MQTWKKQAVRTSRGLALVLLSGTVLTGCFDGSSSSSGSSKPELNTNLFPADGKLEANIRRTEGGVPHIKADNLKSAAFGHGYAQAQDNVCLLAEAVVKARSERAKYFGPGPDSINIINDFSYKAQKILSGAEREYGALTDESKALIDGFTAGYNRYVTETDAGDYPQRCSNQPWVKEIAPTDLLAHYRIVGQYASGGELATGAVFLAIPGEDPVAAEPDPVIADTNALELEKVSSNARALAAANTNLQETGLGSNAWGLGKEMTEQGRGALLANPHFPYTGHRRLYQAQITVPGYLNVNGAGLLGTALPLISFNENLAWSHTVSTSRRFTVYELQLKSGDDLTYIKDGEEKPITQETYQIEVATGGPSPMLVERTFYFSEYGPMLSANAVTRGGLPKWGESGTAYTYRDANANTGNLLDTWLGMSRASNLEEFQDVFRNCGTTLWVNSTYADAEGNAFYIDSSSAPNLSEKTIALINFKRSVSPEYAQLFDNGITLLDGSHSYDDWVEGKCGGLTTYDQKPKLVRTDWVQNSNSSYWATNPAEFLTGYSPIYGDEDRQVNPRTRLGIKMLQNPTDSGMPGVTPPAGAQSEKFNAKDLIGVIWNNRAWYAEQFLPELVERCDMVGSDPVEGEDLSEACGVLTNWDGVYNRNSVGAHVFRVFIANYADSFDTDLTVPFTRDDIVNTPSGPSSEGKGTETDAMLVALARGVKALNAQSIGLSEALGDVQYIRPSGDVPPNGTPLFQTPPIPWHGGDGNVDGAFNAIGVVTDKYAVDTRFPRIAPDVVPKTGGLSDGTVPGTEGWLIARGTSWHFGLEFTDNGPEAYGLVSYGQSADSQSDYFLEQSKDYSDKDYRQLWFTEEDIQLHSNGEQVVKAEM</sequence>
<dbReference type="AlphaFoldDB" id="A0A851HY99"/>
<dbReference type="PANTHER" id="PTHR34218:SF3">
    <property type="entry name" value="ACYL-HOMOSERINE LACTONE ACYLASE PVDQ"/>
    <property type="match status" value="1"/>
</dbReference>
<keyword evidence="5" id="KW-0865">Zymogen</keyword>
<comment type="subcellular location">
    <subcellularLocation>
        <location evidence="1">Periplasm</location>
    </subcellularLocation>
</comment>
<dbReference type="Gene3D" id="1.10.1400.10">
    <property type="match status" value="1"/>
</dbReference>
<protein>
    <submittedName>
        <fullName evidence="7">Penicillin acylase family protein</fullName>
    </submittedName>
</protein>
<accession>A0A851HY99</accession>
<feature type="signal peptide" evidence="6">
    <location>
        <begin position="1"/>
        <end position="26"/>
    </location>
</feature>
<dbReference type="Gene3D" id="2.30.120.10">
    <property type="match status" value="1"/>
</dbReference>
<dbReference type="InterPro" id="IPR043146">
    <property type="entry name" value="Penicillin_amidase_N_B-knob"/>
</dbReference>
<evidence type="ECO:0000256" key="6">
    <source>
        <dbReference type="SAM" id="SignalP"/>
    </source>
</evidence>
<name>A0A851HY99_9GAMM</name>
<dbReference type="PROSITE" id="PS51257">
    <property type="entry name" value="PROKAR_LIPOPROTEIN"/>
    <property type="match status" value="1"/>
</dbReference>
<dbReference type="GO" id="GO:0016811">
    <property type="term" value="F:hydrolase activity, acting on carbon-nitrogen (but not peptide) bonds, in linear amides"/>
    <property type="evidence" value="ECO:0007669"/>
    <property type="project" value="InterPro"/>
</dbReference>
<dbReference type="GO" id="GO:0017000">
    <property type="term" value="P:antibiotic biosynthetic process"/>
    <property type="evidence" value="ECO:0007669"/>
    <property type="project" value="InterPro"/>
</dbReference>
<dbReference type="Gene3D" id="1.10.439.10">
    <property type="entry name" value="Penicillin Amidohydrolase, domain 1"/>
    <property type="match status" value="1"/>
</dbReference>
<dbReference type="InterPro" id="IPR002692">
    <property type="entry name" value="S45"/>
</dbReference>
<gene>
    <name evidence="7" type="ORF">HLV39_12135</name>
</gene>
<dbReference type="InterPro" id="IPR029055">
    <property type="entry name" value="Ntn_hydrolases_N"/>
</dbReference>
<dbReference type="GO" id="GO:0042597">
    <property type="term" value="C:periplasmic space"/>
    <property type="evidence" value="ECO:0007669"/>
    <property type="project" value="UniProtKB-SubCell"/>
</dbReference>
<evidence type="ECO:0000256" key="2">
    <source>
        <dbReference type="ARBA" id="ARBA00006586"/>
    </source>
</evidence>
<dbReference type="Gene3D" id="3.60.20.10">
    <property type="entry name" value="Glutamine Phosphoribosylpyrophosphate, subunit 1, domain 1"/>
    <property type="match status" value="1"/>
</dbReference>
<dbReference type="InterPro" id="IPR043147">
    <property type="entry name" value="Penicillin_amidase_A-knob"/>
</dbReference>
<dbReference type="EMBL" id="JABEVQ010000006">
    <property type="protein sequence ID" value="NWN92242.1"/>
    <property type="molecule type" value="Genomic_DNA"/>
</dbReference>
<evidence type="ECO:0000313" key="7">
    <source>
        <dbReference type="EMBL" id="NWN92242.1"/>
    </source>
</evidence>